<comment type="similarity">
    <text evidence="2">Belongs to the CPA3 antiporters (TC 2.A.63) subunit C family.</text>
</comment>
<evidence type="ECO:0000256" key="2">
    <source>
        <dbReference type="ARBA" id="ARBA00010388"/>
    </source>
</evidence>
<evidence type="ECO:0000256" key="3">
    <source>
        <dbReference type="ARBA" id="ARBA00022475"/>
    </source>
</evidence>
<protein>
    <submittedName>
        <fullName evidence="9">Multisubunit Na+/H+ antiporter MnhC subunit</fullName>
    </submittedName>
</protein>
<feature type="transmembrane region" description="Helical" evidence="8">
    <location>
        <begin position="33"/>
        <end position="55"/>
    </location>
</feature>
<keyword evidence="6 8" id="KW-0472">Membrane</keyword>
<evidence type="ECO:0000313" key="9">
    <source>
        <dbReference type="EMBL" id="RCX31727.1"/>
    </source>
</evidence>
<dbReference type="EMBL" id="QPJY01000002">
    <property type="protein sequence ID" value="RCX31727.1"/>
    <property type="molecule type" value="Genomic_DNA"/>
</dbReference>
<comment type="subcellular location">
    <subcellularLocation>
        <location evidence="1">Cell membrane</location>
        <topology evidence="1">Multi-pass membrane protein</topology>
    </subcellularLocation>
</comment>
<evidence type="ECO:0000256" key="5">
    <source>
        <dbReference type="ARBA" id="ARBA00022989"/>
    </source>
</evidence>
<keyword evidence="3" id="KW-1003">Cell membrane</keyword>
<dbReference type="InterPro" id="IPR039428">
    <property type="entry name" value="NUOK/Mnh_C1-like"/>
</dbReference>
<gene>
    <name evidence="9" type="ORF">DFQ59_10274</name>
</gene>
<proteinExistence type="inferred from homology"/>
<dbReference type="Gene3D" id="1.10.287.3510">
    <property type="match status" value="1"/>
</dbReference>
<accession>A0A369CGP1</accession>
<sequence length="155" mass="16159">MNDATTLTLYLGAIGLLVIGIAGLVLARHLFRVVMALAIAEAGANLLLVLTGFRWDAVAPILTGADRAPMVDPVPQALVLTAIVIGVGVQALALALGIRLRQAYGTLDLRLIRARMVEEIDGAAGLAPAGSRDRPAGERPLPPPRPAALPREARP</sequence>
<dbReference type="AlphaFoldDB" id="A0A369CGP1"/>
<evidence type="ECO:0000256" key="8">
    <source>
        <dbReference type="SAM" id="Phobius"/>
    </source>
</evidence>
<feature type="region of interest" description="Disordered" evidence="7">
    <location>
        <begin position="126"/>
        <end position="155"/>
    </location>
</feature>
<dbReference type="OrthoDB" id="9799219at2"/>
<feature type="transmembrane region" description="Helical" evidence="8">
    <location>
        <begin position="6"/>
        <end position="26"/>
    </location>
</feature>
<comment type="caution">
    <text evidence="9">The sequence shown here is derived from an EMBL/GenBank/DDBJ whole genome shotgun (WGS) entry which is preliminary data.</text>
</comment>
<reference evidence="9 10" key="1">
    <citation type="submission" date="2018-07" db="EMBL/GenBank/DDBJ databases">
        <title>Genomic Encyclopedia of Type Strains, Phase IV (KMG-IV): sequencing the most valuable type-strain genomes for metagenomic binning, comparative biology and taxonomic classification.</title>
        <authorList>
            <person name="Goeker M."/>
        </authorList>
    </citation>
    <scope>NUCLEOTIDE SEQUENCE [LARGE SCALE GENOMIC DNA]</scope>
    <source>
        <strain evidence="9 10">DSM 26407</strain>
    </source>
</reference>
<dbReference type="Proteomes" id="UP000252707">
    <property type="component" value="Unassembled WGS sequence"/>
</dbReference>
<dbReference type="GO" id="GO:0005886">
    <property type="term" value="C:plasma membrane"/>
    <property type="evidence" value="ECO:0007669"/>
    <property type="project" value="UniProtKB-SubCell"/>
</dbReference>
<dbReference type="Pfam" id="PF00420">
    <property type="entry name" value="Oxidored_q2"/>
    <property type="match status" value="1"/>
</dbReference>
<evidence type="ECO:0000256" key="4">
    <source>
        <dbReference type="ARBA" id="ARBA00022692"/>
    </source>
</evidence>
<dbReference type="PANTHER" id="PTHR34583:SF2">
    <property type="entry name" value="ANTIPORTER SUBUNIT MNHC2-RELATED"/>
    <property type="match status" value="1"/>
</dbReference>
<feature type="transmembrane region" description="Helical" evidence="8">
    <location>
        <begin position="75"/>
        <end position="98"/>
    </location>
</feature>
<evidence type="ECO:0000256" key="1">
    <source>
        <dbReference type="ARBA" id="ARBA00004651"/>
    </source>
</evidence>
<evidence type="ECO:0000256" key="7">
    <source>
        <dbReference type="SAM" id="MobiDB-lite"/>
    </source>
</evidence>
<evidence type="ECO:0000256" key="6">
    <source>
        <dbReference type="ARBA" id="ARBA00023136"/>
    </source>
</evidence>
<evidence type="ECO:0000313" key="10">
    <source>
        <dbReference type="Proteomes" id="UP000252707"/>
    </source>
</evidence>
<dbReference type="InterPro" id="IPR050601">
    <property type="entry name" value="CPA3_antiporter_subunitC"/>
</dbReference>
<name>A0A369CGP1_9GAMM</name>
<organism evidence="9 10">
    <name type="scientific">Thioalbus denitrificans</name>
    <dbReference type="NCBI Taxonomy" id="547122"/>
    <lineage>
        <taxon>Bacteria</taxon>
        <taxon>Pseudomonadati</taxon>
        <taxon>Pseudomonadota</taxon>
        <taxon>Gammaproteobacteria</taxon>
        <taxon>Chromatiales</taxon>
        <taxon>Ectothiorhodospiraceae</taxon>
        <taxon>Thioalbus</taxon>
    </lineage>
</organism>
<keyword evidence="10" id="KW-1185">Reference proteome</keyword>
<dbReference type="RefSeq" id="WP_114278579.1">
    <property type="nucleotide sequence ID" value="NZ_QPJY01000002.1"/>
</dbReference>
<dbReference type="PANTHER" id="PTHR34583">
    <property type="entry name" value="ANTIPORTER SUBUNIT MNHC2-RELATED"/>
    <property type="match status" value="1"/>
</dbReference>
<keyword evidence="5 8" id="KW-1133">Transmembrane helix</keyword>
<keyword evidence="4 8" id="KW-0812">Transmembrane</keyword>